<keyword evidence="3" id="KW-1185">Reference proteome</keyword>
<organism evidence="2 3">
    <name type="scientific">Mycobacterium fragae</name>
    <dbReference type="NCBI Taxonomy" id="1260918"/>
    <lineage>
        <taxon>Bacteria</taxon>
        <taxon>Bacillati</taxon>
        <taxon>Actinomycetota</taxon>
        <taxon>Actinomycetes</taxon>
        <taxon>Mycobacteriales</taxon>
        <taxon>Mycobacteriaceae</taxon>
        <taxon>Mycobacterium</taxon>
    </lineage>
</organism>
<evidence type="ECO:0000313" key="2">
    <source>
        <dbReference type="EMBL" id="ORV59880.1"/>
    </source>
</evidence>
<dbReference type="STRING" id="1260918.AWC06_16245"/>
<feature type="region of interest" description="Disordered" evidence="1">
    <location>
        <begin position="151"/>
        <end position="230"/>
    </location>
</feature>
<feature type="region of interest" description="Disordered" evidence="1">
    <location>
        <begin position="247"/>
        <end position="273"/>
    </location>
</feature>
<reference evidence="2 3" key="1">
    <citation type="submission" date="2016-01" db="EMBL/GenBank/DDBJ databases">
        <title>The new phylogeny of the genus Mycobacterium.</title>
        <authorList>
            <person name="Tarcisio F."/>
            <person name="Conor M."/>
            <person name="Antonella G."/>
            <person name="Elisabetta G."/>
            <person name="Giulia F.S."/>
            <person name="Sara T."/>
            <person name="Anna F."/>
            <person name="Clotilde B."/>
            <person name="Roberto B."/>
            <person name="Veronica D.S."/>
            <person name="Fabio R."/>
            <person name="Monica P."/>
            <person name="Olivier J."/>
            <person name="Enrico T."/>
            <person name="Nicola S."/>
        </authorList>
    </citation>
    <scope>NUCLEOTIDE SEQUENCE [LARGE SCALE GENOMIC DNA]</scope>
    <source>
        <strain evidence="2 3">DSM 45731</strain>
    </source>
</reference>
<dbReference type="OrthoDB" id="4617415at2"/>
<comment type="caution">
    <text evidence="2">The sequence shown here is derived from an EMBL/GenBank/DDBJ whole genome shotgun (WGS) entry which is preliminary data.</text>
</comment>
<feature type="compositionally biased region" description="Basic and acidic residues" evidence="1">
    <location>
        <begin position="257"/>
        <end position="273"/>
    </location>
</feature>
<feature type="compositionally biased region" description="Low complexity" evidence="1">
    <location>
        <begin position="161"/>
        <end position="171"/>
    </location>
</feature>
<dbReference type="AlphaFoldDB" id="A0A1X1USP0"/>
<name>A0A1X1USP0_9MYCO</name>
<accession>A0A1X1USP0</accession>
<dbReference type="EMBL" id="LQOW01000024">
    <property type="protein sequence ID" value="ORV59880.1"/>
    <property type="molecule type" value="Genomic_DNA"/>
</dbReference>
<evidence type="ECO:0000313" key="3">
    <source>
        <dbReference type="Proteomes" id="UP000194000"/>
    </source>
</evidence>
<gene>
    <name evidence="2" type="ORF">AWC06_16245</name>
</gene>
<dbReference type="Proteomes" id="UP000194000">
    <property type="component" value="Unassembled WGS sequence"/>
</dbReference>
<evidence type="ECO:0000256" key="1">
    <source>
        <dbReference type="SAM" id="MobiDB-lite"/>
    </source>
</evidence>
<sequence length="273" mass="26509">MSQLLAALGMAGNSGDPADMAAAQAGYAQRGMQTGDAMAKFPASDQQSAQMFQQLMGSAQQLPQSLSGVGQSFGGIFGGFFQALNQGMQQGMQAGTQLVSGLGKGGQGAELAGELPAEAIGDTLGAGGAALGGAGAAGGAAAGLAEGTTPAGYLGPPPTPSAGTYPASSPSTPAPPPSTPEPSAGSRGPMGGYPMMPPAGMGGAGPTGSDAKADTKRVVAPSVKNGAPVQGRIVTPQNAPEVVKRVAGKPVASRRILAPDHKPEDDDGTDSGR</sequence>
<proteinExistence type="predicted"/>
<protein>
    <submittedName>
        <fullName evidence="2">Uncharacterized protein</fullName>
    </submittedName>
</protein>